<reference evidence="4 5" key="1">
    <citation type="submission" date="2020-08" db="EMBL/GenBank/DDBJ databases">
        <title>Genome sequencing of Purple Non-Sulfur Bacteria from various extreme environments.</title>
        <authorList>
            <person name="Mayer M."/>
        </authorList>
    </citation>
    <scope>NUCLEOTIDE SEQUENCE [LARGE SCALE GENOMIC DNA]</scope>
    <source>
        <strain evidence="4 5">JA135</strain>
    </source>
</reference>
<evidence type="ECO:0000256" key="1">
    <source>
        <dbReference type="ARBA" id="ARBA00023002"/>
    </source>
</evidence>
<dbReference type="RefSeq" id="WP_184432148.1">
    <property type="nucleotide sequence ID" value="NZ_JACIGI010000005.1"/>
</dbReference>
<dbReference type="InterPro" id="IPR036291">
    <property type="entry name" value="NAD(P)-bd_dom_sf"/>
</dbReference>
<dbReference type="SUPFAM" id="SSF51735">
    <property type="entry name" value="NAD(P)-binding Rossmann-fold domains"/>
    <property type="match status" value="1"/>
</dbReference>
<dbReference type="GO" id="GO:0070403">
    <property type="term" value="F:NAD+ binding"/>
    <property type="evidence" value="ECO:0007669"/>
    <property type="project" value="InterPro"/>
</dbReference>
<dbReference type="Proteomes" id="UP000555728">
    <property type="component" value="Unassembled WGS sequence"/>
</dbReference>
<feature type="domain" description="3-hydroxyacyl-CoA dehydrogenase C-terminal" evidence="2">
    <location>
        <begin position="192"/>
        <end position="289"/>
    </location>
</feature>
<dbReference type="Pfam" id="PF00725">
    <property type="entry name" value="3HCDH"/>
    <property type="match status" value="2"/>
</dbReference>
<dbReference type="FunFam" id="3.40.50.720:FF:000009">
    <property type="entry name" value="Fatty oxidation complex, alpha subunit"/>
    <property type="match status" value="1"/>
</dbReference>
<dbReference type="EMBL" id="JACIGI010000005">
    <property type="protein sequence ID" value="MBB4285190.1"/>
    <property type="molecule type" value="Genomic_DNA"/>
</dbReference>
<dbReference type="PANTHER" id="PTHR48075:SF5">
    <property type="entry name" value="3-HYDROXYBUTYRYL-COA DEHYDROGENASE"/>
    <property type="match status" value="1"/>
</dbReference>
<dbReference type="PANTHER" id="PTHR48075">
    <property type="entry name" value="3-HYDROXYACYL-COA DEHYDROGENASE FAMILY PROTEIN"/>
    <property type="match status" value="1"/>
</dbReference>
<protein>
    <submittedName>
        <fullName evidence="4">3-hydroxybutyryl-CoA dehydrogenase</fullName>
        <ecNumber evidence="4">1.1.1.157</ecNumber>
    </submittedName>
</protein>
<dbReference type="Gene3D" id="3.40.50.720">
    <property type="entry name" value="NAD(P)-binding Rossmann-like Domain"/>
    <property type="match status" value="1"/>
</dbReference>
<dbReference type="Pfam" id="PF02737">
    <property type="entry name" value="3HCDH_N"/>
    <property type="match status" value="1"/>
</dbReference>
<evidence type="ECO:0000259" key="3">
    <source>
        <dbReference type="Pfam" id="PF02737"/>
    </source>
</evidence>
<dbReference type="SUPFAM" id="SSF48179">
    <property type="entry name" value="6-phosphogluconate dehydrogenase C-terminal domain-like"/>
    <property type="match status" value="2"/>
</dbReference>
<dbReference type="GO" id="GO:0008691">
    <property type="term" value="F:3-hydroxybutyryl-CoA dehydrogenase activity"/>
    <property type="evidence" value="ECO:0007669"/>
    <property type="project" value="UniProtKB-EC"/>
</dbReference>
<proteinExistence type="predicted"/>
<comment type="caution">
    <text evidence="4">The sequence shown here is derived from an EMBL/GenBank/DDBJ whole genome shotgun (WGS) entry which is preliminary data.</text>
</comment>
<feature type="domain" description="3-hydroxyacyl-CoA dehydrogenase C-terminal" evidence="2">
    <location>
        <begin position="417"/>
        <end position="500"/>
    </location>
</feature>
<gene>
    <name evidence="4" type="ORF">GGD88_000907</name>
</gene>
<evidence type="ECO:0000313" key="5">
    <source>
        <dbReference type="Proteomes" id="UP000555728"/>
    </source>
</evidence>
<dbReference type="GO" id="GO:0006635">
    <property type="term" value="P:fatty acid beta-oxidation"/>
    <property type="evidence" value="ECO:0007669"/>
    <property type="project" value="TreeGrafter"/>
</dbReference>
<name>A0A7W6RYR5_9PROT</name>
<keyword evidence="5" id="KW-1185">Reference proteome</keyword>
<dbReference type="NCBIfam" id="NF006124">
    <property type="entry name" value="PRK08268.1"/>
    <property type="match status" value="1"/>
</dbReference>
<evidence type="ECO:0000313" key="4">
    <source>
        <dbReference type="EMBL" id="MBB4285190.1"/>
    </source>
</evidence>
<accession>A0A7W6RYR5</accession>
<keyword evidence="1 4" id="KW-0560">Oxidoreductase</keyword>
<organism evidence="4 5">
    <name type="scientific">Roseospira goensis</name>
    <dbReference type="NCBI Taxonomy" id="391922"/>
    <lineage>
        <taxon>Bacteria</taxon>
        <taxon>Pseudomonadati</taxon>
        <taxon>Pseudomonadota</taxon>
        <taxon>Alphaproteobacteria</taxon>
        <taxon>Rhodospirillales</taxon>
        <taxon>Rhodospirillaceae</taxon>
        <taxon>Roseospira</taxon>
    </lineage>
</organism>
<dbReference type="InterPro" id="IPR006108">
    <property type="entry name" value="3HC_DH_C"/>
</dbReference>
<dbReference type="AlphaFoldDB" id="A0A7W6RYR5"/>
<sequence length="510" mass="52844">MTASLADPARPVAIVGAGTMGRGIAQIAAAAGTPVLLYDVAPEVVSAARAFVAARFASAATKGRMTPADAEAATDRLHAAPSLEALAPAAVVIEAAAERLEVKTALFTDLEGILADDAILATNTSSLSVTAIAAGCRRPERVAGLHFFNPVPLMTVVEVIRGSRTAPAVTDALARLAEAWGHTAVHVLDTPGFLVNHAGRGLYTEGLRVVQEGVADPVTVDRILRDCAGFRMGPFELLDLTGIDVSFPVMEQIYRQFFDEPRFRPTPLAAQQVAAGLYGRKTGQGFYRYHDGTRETPAEPSAPPLRQVPLWVSPAVPRFAAPLRATLAGADVPLDDGDVPGPDSVCLVTPVGTDATAEAVRQGVPAARTVAVDMAFATPARLTMMTTPATTAAARDAAHAALAASGAAVSVIADSPGFVAQRVVATIVNIACDIAQQGIAAPGDIDRAVRLGLGYPRGPLEMGDDLGPATVLAILEAIRALTGDPRYRPSPWLRRRAALGLALTAPAVAD</sequence>
<feature type="domain" description="3-hydroxyacyl-CoA dehydrogenase NAD binding" evidence="3">
    <location>
        <begin position="12"/>
        <end position="189"/>
    </location>
</feature>
<dbReference type="InterPro" id="IPR006176">
    <property type="entry name" value="3-OHacyl-CoA_DH_NAD-bd"/>
</dbReference>
<dbReference type="Gene3D" id="1.10.1040.50">
    <property type="match status" value="1"/>
</dbReference>
<dbReference type="EC" id="1.1.1.157" evidence="4"/>
<evidence type="ECO:0000259" key="2">
    <source>
        <dbReference type="Pfam" id="PF00725"/>
    </source>
</evidence>
<dbReference type="InterPro" id="IPR008927">
    <property type="entry name" value="6-PGluconate_DH-like_C_sf"/>
</dbReference>